<accession>A0A1V9FRD6</accession>
<keyword evidence="2" id="KW-1185">Reference proteome</keyword>
<proteinExistence type="predicted"/>
<name>A0A1V9FRD6_9BACT</name>
<dbReference type="AlphaFoldDB" id="A0A1V9FRD6"/>
<evidence type="ECO:0000313" key="2">
    <source>
        <dbReference type="Proteomes" id="UP000192796"/>
    </source>
</evidence>
<evidence type="ECO:0000313" key="1">
    <source>
        <dbReference type="EMBL" id="OQP60902.1"/>
    </source>
</evidence>
<protein>
    <submittedName>
        <fullName evidence="1">Uncharacterized protein</fullName>
    </submittedName>
</protein>
<gene>
    <name evidence="1" type="ORF">A3860_04010</name>
</gene>
<reference evidence="1 2" key="1">
    <citation type="submission" date="2016-03" db="EMBL/GenBank/DDBJ databases">
        <title>Niastella vici sp. nov., isolated from farmland soil.</title>
        <authorList>
            <person name="Chen L."/>
            <person name="Wang D."/>
            <person name="Yang S."/>
            <person name="Wang G."/>
        </authorList>
    </citation>
    <scope>NUCLEOTIDE SEQUENCE [LARGE SCALE GENOMIC DNA]</scope>
    <source>
        <strain evidence="1 2">DJ57</strain>
    </source>
</reference>
<organism evidence="1 2">
    <name type="scientific">Niastella vici</name>
    <dbReference type="NCBI Taxonomy" id="1703345"/>
    <lineage>
        <taxon>Bacteria</taxon>
        <taxon>Pseudomonadati</taxon>
        <taxon>Bacteroidota</taxon>
        <taxon>Chitinophagia</taxon>
        <taxon>Chitinophagales</taxon>
        <taxon>Chitinophagaceae</taxon>
        <taxon>Niastella</taxon>
    </lineage>
</organism>
<sequence length="87" mass="9756">MIVSPPRRKVQPAPFFGALFCPAGWHTLKILLTFPLLAASFAAQAPFSSRKYSQVTIQPINKCNANGMMYPCWYRVFANDINVYTGN</sequence>
<comment type="caution">
    <text evidence="1">The sequence shown here is derived from an EMBL/GenBank/DDBJ whole genome shotgun (WGS) entry which is preliminary data.</text>
</comment>
<dbReference type="STRING" id="1703345.A3860_04010"/>
<dbReference type="Proteomes" id="UP000192796">
    <property type="component" value="Unassembled WGS sequence"/>
</dbReference>
<dbReference type="EMBL" id="LVYD01000058">
    <property type="protein sequence ID" value="OQP60902.1"/>
    <property type="molecule type" value="Genomic_DNA"/>
</dbReference>